<dbReference type="HOGENOM" id="CLU_1155219_0_0_11"/>
<sequence length="240" mass="26055">MFLRLARRFAAAALSGRAALPALRAEAQQRLPWNLVREWEDRCAGHLRAEPLEGFPEPPPASCGTAPSWCRTARRCWARRCCRACWWPGSWVTATWCWSTVRAAGCCRWPRPRPNSATRPTPCAARTRPAGADALVADRRRGRAAGPAAAVHRRPVEEFRGALGLRRLRRRPVPAAAGRRPRGGRRAARRLAGAGGLVLGRRHLGGARLARPAPAGRPGAPTAAGRRAPPDPNATPEEPS</sequence>
<dbReference type="AlphaFoldDB" id="A0A066Z9L1"/>
<name>A0A066Z9L1_9ACTN</name>
<keyword evidence="3" id="KW-1185">Reference proteome</keyword>
<evidence type="ECO:0000313" key="2">
    <source>
        <dbReference type="EMBL" id="KDN86845.1"/>
    </source>
</evidence>
<organism evidence="2 3">
    <name type="scientific">Kitasatospora cheerisanensis KCTC 2395</name>
    <dbReference type="NCBI Taxonomy" id="1348663"/>
    <lineage>
        <taxon>Bacteria</taxon>
        <taxon>Bacillati</taxon>
        <taxon>Actinomycetota</taxon>
        <taxon>Actinomycetes</taxon>
        <taxon>Kitasatosporales</taxon>
        <taxon>Streptomycetaceae</taxon>
        <taxon>Kitasatospora</taxon>
    </lineage>
</organism>
<evidence type="ECO:0000313" key="3">
    <source>
        <dbReference type="Proteomes" id="UP000027178"/>
    </source>
</evidence>
<feature type="region of interest" description="Disordered" evidence="1">
    <location>
        <begin position="203"/>
        <end position="240"/>
    </location>
</feature>
<accession>A0A066Z9L1</accession>
<gene>
    <name evidence="2" type="ORF">KCH_12910</name>
</gene>
<comment type="caution">
    <text evidence="2">The sequence shown here is derived from an EMBL/GenBank/DDBJ whole genome shotgun (WGS) entry which is preliminary data.</text>
</comment>
<feature type="region of interest" description="Disordered" evidence="1">
    <location>
        <begin position="171"/>
        <end position="191"/>
    </location>
</feature>
<reference evidence="2 3" key="1">
    <citation type="submission" date="2014-05" db="EMBL/GenBank/DDBJ databases">
        <title>Draft Genome Sequence of Kitasatospora cheerisanensis KCTC 2395.</title>
        <authorList>
            <person name="Nam D.H."/>
        </authorList>
    </citation>
    <scope>NUCLEOTIDE SEQUENCE [LARGE SCALE GENOMIC DNA]</scope>
    <source>
        <strain evidence="2 3">KCTC 2395</strain>
    </source>
</reference>
<feature type="compositionally biased region" description="Basic residues" evidence="1">
    <location>
        <begin position="179"/>
        <end position="189"/>
    </location>
</feature>
<dbReference type="eggNOG" id="COG0631">
    <property type="taxonomic scope" value="Bacteria"/>
</dbReference>
<feature type="compositionally biased region" description="Low complexity" evidence="1">
    <location>
        <begin position="206"/>
        <end position="227"/>
    </location>
</feature>
<proteinExistence type="predicted"/>
<evidence type="ECO:0000256" key="1">
    <source>
        <dbReference type="SAM" id="MobiDB-lite"/>
    </source>
</evidence>
<protein>
    <submittedName>
        <fullName evidence="2">Uncharacterized protein</fullName>
    </submittedName>
</protein>
<dbReference type="Proteomes" id="UP000027178">
    <property type="component" value="Unassembled WGS sequence"/>
</dbReference>
<dbReference type="EMBL" id="JNBY01000051">
    <property type="protein sequence ID" value="KDN86845.1"/>
    <property type="molecule type" value="Genomic_DNA"/>
</dbReference>